<gene>
    <name evidence="1" type="ORF">LMJF_30_0495</name>
</gene>
<dbReference type="InParanoid" id="E9AEF1"/>
<proteinExistence type="predicted"/>
<dbReference type="Proteomes" id="UP000000542">
    <property type="component" value="Chromosome 30"/>
</dbReference>
<dbReference type="RefSeq" id="XP_003722372.1">
    <property type="nucleotide sequence ID" value="XM_003722324.1"/>
</dbReference>
<evidence type="ECO:0000313" key="2">
    <source>
        <dbReference type="Proteomes" id="UP000000542"/>
    </source>
</evidence>
<accession>E9AEF1</accession>
<reference evidence="1 2" key="1">
    <citation type="journal article" date="2005" name="Science">
        <title>The genome of the kinetoplastid parasite, Leishmania major.</title>
        <authorList>
            <person name="Ivens A.C."/>
            <person name="Peacock C.S."/>
            <person name="Worthey E.A."/>
            <person name="Murphy L."/>
            <person name="Aggarwal G."/>
            <person name="Berriman M."/>
            <person name="Sisk E."/>
            <person name="Rajandream M.A."/>
            <person name="Adlem E."/>
            <person name="Aert R."/>
            <person name="Anupama A."/>
            <person name="Apostolou Z."/>
            <person name="Attipoe P."/>
            <person name="Bason N."/>
            <person name="Bauser C."/>
            <person name="Beck A."/>
            <person name="Beverley S.M."/>
            <person name="Bianchettin G."/>
            <person name="Borzym K."/>
            <person name="Bothe G."/>
            <person name="Bruschi C.V."/>
            <person name="Collins M."/>
            <person name="Cadag E."/>
            <person name="Ciarloni L."/>
            <person name="Clayton C."/>
            <person name="Coulson R.M."/>
            <person name="Cronin A."/>
            <person name="Cruz A.K."/>
            <person name="Davies R.M."/>
            <person name="De Gaudenzi J."/>
            <person name="Dobson D.E."/>
            <person name="Duesterhoeft A."/>
            <person name="Fazelina G."/>
            <person name="Fosker N."/>
            <person name="Frasch A.C."/>
            <person name="Fraser A."/>
            <person name="Fuchs M."/>
            <person name="Gabel C."/>
            <person name="Goble A."/>
            <person name="Goffeau A."/>
            <person name="Harris D."/>
            <person name="Hertz-Fowler C."/>
            <person name="Hilbert H."/>
            <person name="Horn D."/>
            <person name="Huang Y."/>
            <person name="Klages S."/>
            <person name="Knights A."/>
            <person name="Kube M."/>
            <person name="Larke N."/>
            <person name="Litvin L."/>
            <person name="Lord A."/>
            <person name="Louie T."/>
            <person name="Marra M."/>
            <person name="Masuy D."/>
            <person name="Matthews K."/>
            <person name="Michaeli S."/>
            <person name="Mottram J.C."/>
            <person name="Muller-Auer S."/>
            <person name="Munden H."/>
            <person name="Nelson S."/>
            <person name="Norbertczak H."/>
            <person name="Oliver K."/>
            <person name="O'neil S."/>
            <person name="Pentony M."/>
            <person name="Pohl T.M."/>
            <person name="Price C."/>
            <person name="Purnelle B."/>
            <person name="Quail M.A."/>
            <person name="Rabbinowitsch E."/>
            <person name="Reinhardt R."/>
            <person name="Rieger M."/>
            <person name="Rinta J."/>
            <person name="Robben J."/>
            <person name="Robertson L."/>
            <person name="Ruiz J.C."/>
            <person name="Rutter S."/>
            <person name="Saunders D."/>
            <person name="Schafer M."/>
            <person name="Schein J."/>
            <person name="Schwartz D.C."/>
            <person name="Seeger K."/>
            <person name="Seyler A."/>
            <person name="Sharp S."/>
            <person name="Shin H."/>
            <person name="Sivam D."/>
            <person name="Squares R."/>
            <person name="Squares S."/>
            <person name="Tosato V."/>
            <person name="Vogt C."/>
            <person name="Volckaert G."/>
            <person name="Wambutt R."/>
            <person name="Warren T."/>
            <person name="Wedler H."/>
            <person name="Woodward J."/>
            <person name="Zhou S."/>
            <person name="Zimmermann W."/>
            <person name="Smith D.F."/>
            <person name="Blackwell J.M."/>
            <person name="Stuart K.D."/>
            <person name="Barrell B."/>
            <person name="Myler P.J."/>
        </authorList>
    </citation>
    <scope>NUCLEOTIDE SEQUENCE [LARGE SCALE GENOMIC DNA]</scope>
    <source>
        <strain evidence="2">MHOM/IL/81/Friedlin</strain>
    </source>
</reference>
<keyword evidence="2" id="KW-1185">Reference proteome</keyword>
<dbReference type="EMBL" id="FR796426">
    <property type="protein sequence ID" value="CBZ05856.1"/>
    <property type="molecule type" value="Genomic_DNA"/>
</dbReference>
<reference evidence="1 2" key="2">
    <citation type="journal article" date="2011" name="Genome Res.">
        <title>Chromosome and gene copy number variation allow major structural change between species and strains of Leishmania.</title>
        <authorList>
            <person name="Rogers M.B."/>
            <person name="Hilley J.D."/>
            <person name="Dickens N.J."/>
            <person name="Wilkes J."/>
            <person name="Bates P.A."/>
            <person name="Depledge D.P."/>
            <person name="Harris D."/>
            <person name="Her Y."/>
            <person name="Herzyk P."/>
            <person name="Imamura H."/>
            <person name="Otto T.D."/>
            <person name="Sanders M."/>
            <person name="Seeger K."/>
            <person name="Dujardin J.C."/>
            <person name="Berriman M."/>
            <person name="Smith D.F."/>
            <person name="Hertz-Fowler C."/>
            <person name="Mottram J.C."/>
        </authorList>
    </citation>
    <scope>NUCLEOTIDE SEQUENCE [LARGE SCALE GENOMIC DNA]</scope>
    <source>
        <strain evidence="2">MHOM/IL/81/Friedlin</strain>
    </source>
</reference>
<dbReference type="KEGG" id="lma:LMJF_30_0495"/>
<dbReference type="AlphaFoldDB" id="E9AEF1"/>
<dbReference type="GeneID" id="12981164"/>
<dbReference type="HOGENOM" id="CLU_2202106_0_0_1"/>
<protein>
    <submittedName>
        <fullName evidence="1">Uncharacterized protein</fullName>
    </submittedName>
</protein>
<sequence>MARLRTITSIHLRILTENWVEKRLHSRVYPTSALPLPPQSDGAPDQGARAVCALLRPHHRCCHTRKRAPDSLAHSCAAARAAQRQQRRRERVDGGQLLVGRCYIYIYI</sequence>
<name>E9AEF1_LEIMA</name>
<evidence type="ECO:0000313" key="1">
    <source>
        <dbReference type="EMBL" id="CBZ05856.1"/>
    </source>
</evidence>
<organism evidence="1 2">
    <name type="scientific">Leishmania major</name>
    <dbReference type="NCBI Taxonomy" id="5664"/>
    <lineage>
        <taxon>Eukaryota</taxon>
        <taxon>Discoba</taxon>
        <taxon>Euglenozoa</taxon>
        <taxon>Kinetoplastea</taxon>
        <taxon>Metakinetoplastina</taxon>
        <taxon>Trypanosomatida</taxon>
        <taxon>Trypanosomatidae</taxon>
        <taxon>Leishmaniinae</taxon>
        <taxon>Leishmania</taxon>
    </lineage>
</organism>
<dbReference type="OMA" id="RCCHTRK"/>
<dbReference type="VEuPathDB" id="TriTrypDB:LmjF.30.0495"/>
<dbReference type="VEuPathDB" id="TriTrypDB:LMJFC_300010900"/>